<evidence type="ECO:0008006" key="4">
    <source>
        <dbReference type="Google" id="ProtNLM"/>
    </source>
</evidence>
<keyword evidence="3" id="KW-1185">Reference proteome</keyword>
<feature type="transmembrane region" description="Helical" evidence="1">
    <location>
        <begin position="48"/>
        <end position="65"/>
    </location>
</feature>
<accession>A0A1W6ZAZ0</accession>
<dbReference type="STRING" id="463040.CAL15_06185"/>
<keyword evidence="1" id="KW-0472">Membrane</keyword>
<reference evidence="2 3" key="1">
    <citation type="submission" date="2017-05" db="EMBL/GenBank/DDBJ databases">
        <title>Complete and WGS of Bordetella genogroups.</title>
        <authorList>
            <person name="Spilker T."/>
            <person name="LiPuma J."/>
        </authorList>
    </citation>
    <scope>NUCLEOTIDE SEQUENCE [LARGE SCALE GENOMIC DNA]</scope>
    <source>
        <strain evidence="2 3">AU7206</strain>
    </source>
</reference>
<dbReference type="AlphaFoldDB" id="A0A1W6ZAZ0"/>
<protein>
    <recommendedName>
        <fullName evidence="4">DUF3325 domain-containing protein</fullName>
    </recommendedName>
</protein>
<keyword evidence="1" id="KW-0812">Transmembrane</keyword>
<feature type="transmembrane region" description="Helical" evidence="1">
    <location>
        <begin position="72"/>
        <end position="91"/>
    </location>
</feature>
<proteinExistence type="predicted"/>
<organism evidence="2 3">
    <name type="scientific">Bordetella genomosp. 13</name>
    <dbReference type="NCBI Taxonomy" id="463040"/>
    <lineage>
        <taxon>Bacteria</taxon>
        <taxon>Pseudomonadati</taxon>
        <taxon>Pseudomonadota</taxon>
        <taxon>Betaproteobacteria</taxon>
        <taxon>Burkholderiales</taxon>
        <taxon>Alcaligenaceae</taxon>
        <taxon>Bordetella</taxon>
    </lineage>
</organism>
<dbReference type="InterPro" id="IPR021762">
    <property type="entry name" value="DUF3325"/>
</dbReference>
<dbReference type="OrthoDB" id="5988692at2"/>
<dbReference type="EMBL" id="CP021111">
    <property type="protein sequence ID" value="ARP94004.1"/>
    <property type="molecule type" value="Genomic_DNA"/>
</dbReference>
<evidence type="ECO:0000313" key="3">
    <source>
        <dbReference type="Proteomes" id="UP000194161"/>
    </source>
</evidence>
<evidence type="ECO:0000313" key="2">
    <source>
        <dbReference type="EMBL" id="ARP94004.1"/>
    </source>
</evidence>
<gene>
    <name evidence="2" type="ORF">CAL15_06185</name>
</gene>
<dbReference type="Proteomes" id="UP000194161">
    <property type="component" value="Chromosome"/>
</dbReference>
<keyword evidence="1" id="KW-1133">Transmembrane helix</keyword>
<name>A0A1W6ZAZ0_9BORD</name>
<evidence type="ECO:0000256" key="1">
    <source>
        <dbReference type="SAM" id="Phobius"/>
    </source>
</evidence>
<sequence length="108" mass="11370">MLEAFGLALLLGYLAFALMACAMARHRDDIAGCELPEPTAAAGQSLRLAAGVLLLAALCAAISLAGPAFGALLWAMDISLAAMLVAFTLTWRPGWLAPLLRWVMRRSG</sequence>
<dbReference type="Pfam" id="PF11804">
    <property type="entry name" value="DUF3325"/>
    <property type="match status" value="1"/>
</dbReference>
<dbReference type="KEGG" id="bgm:CAL15_06185"/>
<dbReference type="RefSeq" id="WP_086077775.1">
    <property type="nucleotide sequence ID" value="NZ_CP021111.1"/>
</dbReference>